<organism evidence="5 6">
    <name type="scientific">Rickenella mellea</name>
    <dbReference type="NCBI Taxonomy" id="50990"/>
    <lineage>
        <taxon>Eukaryota</taxon>
        <taxon>Fungi</taxon>
        <taxon>Dikarya</taxon>
        <taxon>Basidiomycota</taxon>
        <taxon>Agaricomycotina</taxon>
        <taxon>Agaricomycetes</taxon>
        <taxon>Hymenochaetales</taxon>
        <taxon>Rickenellaceae</taxon>
        <taxon>Rickenella</taxon>
    </lineage>
</organism>
<dbReference type="NCBIfam" id="TIGR00756">
    <property type="entry name" value="PPR"/>
    <property type="match status" value="4"/>
</dbReference>
<dbReference type="InterPro" id="IPR011990">
    <property type="entry name" value="TPR-like_helical_dom_sf"/>
</dbReference>
<proteinExistence type="predicted"/>
<feature type="repeat" description="PPR" evidence="2">
    <location>
        <begin position="518"/>
        <end position="552"/>
    </location>
</feature>
<dbReference type="InterPro" id="IPR002885">
    <property type="entry name" value="PPR_rpt"/>
</dbReference>
<evidence type="ECO:0000256" key="1">
    <source>
        <dbReference type="ARBA" id="ARBA00022737"/>
    </source>
</evidence>
<evidence type="ECO:0000313" key="5">
    <source>
        <dbReference type="EMBL" id="TDL14654.1"/>
    </source>
</evidence>
<dbReference type="OrthoDB" id="411857at2759"/>
<dbReference type="GO" id="GO:0140053">
    <property type="term" value="P:mitochondrial gene expression"/>
    <property type="evidence" value="ECO:0007669"/>
    <property type="project" value="TreeGrafter"/>
</dbReference>
<feature type="region of interest" description="Disordered" evidence="3">
    <location>
        <begin position="1375"/>
        <end position="1398"/>
    </location>
</feature>
<accession>A0A4Y7PGQ9</accession>
<feature type="compositionally biased region" description="Low complexity" evidence="3">
    <location>
        <begin position="86"/>
        <end position="98"/>
    </location>
</feature>
<feature type="repeat" description="PPR" evidence="2">
    <location>
        <begin position="1118"/>
        <end position="1152"/>
    </location>
</feature>
<dbReference type="EMBL" id="ML170318">
    <property type="protein sequence ID" value="TDL14654.1"/>
    <property type="molecule type" value="Genomic_DNA"/>
</dbReference>
<name>A0A4Y7PGQ9_9AGAM</name>
<dbReference type="GO" id="GO:0005739">
    <property type="term" value="C:mitochondrion"/>
    <property type="evidence" value="ECO:0007669"/>
    <property type="project" value="TreeGrafter"/>
</dbReference>
<dbReference type="PANTHER" id="PTHR47938">
    <property type="entry name" value="RESPIRATORY COMPLEX I CHAPERONE (CIA84), PUTATIVE (AFU_ORTHOLOGUE AFUA_2G06020)-RELATED"/>
    <property type="match status" value="1"/>
</dbReference>
<gene>
    <name evidence="5" type="ORF">BD410DRAFT_902955</name>
</gene>
<reference evidence="5 6" key="1">
    <citation type="submission" date="2018-06" db="EMBL/GenBank/DDBJ databases">
        <title>A transcriptomic atlas of mushroom development highlights an independent origin of complex multicellularity.</title>
        <authorList>
            <consortium name="DOE Joint Genome Institute"/>
            <person name="Krizsan K."/>
            <person name="Almasi E."/>
            <person name="Merenyi Z."/>
            <person name="Sahu N."/>
            <person name="Viragh M."/>
            <person name="Koszo T."/>
            <person name="Mondo S."/>
            <person name="Kiss B."/>
            <person name="Balint B."/>
            <person name="Kues U."/>
            <person name="Barry K."/>
            <person name="Hegedus J.C."/>
            <person name="Henrissat B."/>
            <person name="Johnson J."/>
            <person name="Lipzen A."/>
            <person name="Ohm R."/>
            <person name="Nagy I."/>
            <person name="Pangilinan J."/>
            <person name="Yan J."/>
            <person name="Xiong Y."/>
            <person name="Grigoriev I.V."/>
            <person name="Hibbett D.S."/>
            <person name="Nagy L.G."/>
        </authorList>
    </citation>
    <scope>NUCLEOTIDE SEQUENCE [LARGE SCALE GENOMIC DNA]</scope>
    <source>
        <strain evidence="5 6">SZMC22713</strain>
    </source>
</reference>
<feature type="domain" description="PROP1-like PPR" evidence="4">
    <location>
        <begin position="1097"/>
        <end position="1234"/>
    </location>
</feature>
<dbReference type="Pfam" id="PF01535">
    <property type="entry name" value="PPR"/>
    <property type="match status" value="3"/>
</dbReference>
<dbReference type="Proteomes" id="UP000294933">
    <property type="component" value="Unassembled WGS sequence"/>
</dbReference>
<sequence>MLPKFASHILHHASRAGATVQNSTLRNVLGFQSAPSTSAGGLGGWNGAGSSSWGGYGAGAGGAKYNTGSRFYSGYTGPGRTITQVNSSTANDSNSSQSDDQDDFKPRLITSAFQGPRSRPRSSSLSLSSKGRNERGESLGALQTVQLNQLRAKHALAAAVDQDALAIPEVLSLEDAESASSRPVIVRRNSTSASRPTDLESFDIPPAPPSPAQAASSQTLSPSDPAAPQTILPPTPPASASAPEEDGDVPGDRIAYNRLLLAKESNDLNRVATEVLNFRRLHPNPTVAEYNMALQALLSTRVAGQPINMILETYNEMLIRQITPNLRTYKVLIQALSDRDKEVHQVVTQLELRIRRRQFLGKDTSVSQTRDKTRIAQLKEENNFASALTLFEAVRHILPRTDVGSSLSIYNHLLRSCAYAGAVDRAIRIYAHLEECPNLRPDAATFYHFLSTFVNAGDVEGAMDVFKEFRTASAEEGRMEWSDFTPVNAMANDAEEDSSADLEILARGKRSGKSRGSQLVVWNKMIEGYFRAGQPEAAVALLEEMMDSKAGLNFGPADVPPPSSATYAAFIMGFVQMGDTQSALSWFERMLEQDTVLSHPLEPTLTPPRPNQFSWSVMLEALAQAKDIEALNRLFKTLLKVADKDGIEVRSIDRILVFEANCLHWSGILKDGKNVDEKDRARLAETAKWLEEEVVVLTPIVENRSEIYMGLGGVRDMMERLTMLLIEARLYEPALSLLETYVQKDAASMAAESARENADQDSHINREKGRARVLINLARPLFVRESGEVPELGFAMRYADLCMAVGLQMYDLAPYFIHAYYLARDDGKLGALTSAQWSHLLKACIHLVKPVRDSPEGVVGVDPPEGFEFDGLVAFITDMRTHFNGDVNAIDRRGVRGAFPLIKDQYGIDKANELYELMGGEWAKLARNVNHLHQQASIVRQKDEDNALGINFIPNERPMPQISVDTYHSRHVDEWFRMHSTVSFETAMERYDAGAANGVYPTSEVIGRLIQQLGRVGSIDRLHRVYGDAQAVIASMTNNRQWQAQSWFGIEDQMIIGLAHAGDMEGAHMHRERLLAQGAAPSCNAYGALIQSVRETTDDNANAVALWNESQAQGVIPNIYLYNTIISKLSKARKADFALELFQQMKANRVRPTSVTYGAVIAACARVGDVPSAELLFEEMTQQPNFKPRAPPYNTMLQMYTQTRPDRERCLFYFDKLLEARIPPTAHTYKLLLDCYGSIHPVDVASMEDVFDRIVKDPNVSVQGVHWAALINAYGCVSKDLDKAINVFDSIETHPTTVKSHSSLPDAVTYEAIFNVLVTRRRADLIPQFADRLANSNIHMTAYIANLLIKGYAAAGDLVRARTIFESLADPPVGVAAPNNHTPHETSKPKRVPSGPVYREPSTWEAMVRAELGQGNRDAAVALLDRAAARQFPQAVFQRISGIMDPNQPLPGDSRIFDVPYVAGVRIGQDIEMQNSDVSSPLTDTTNTDTIGTETIDTDSSTSESASNTTKSLND</sequence>
<feature type="compositionally biased region" description="Low complexity" evidence="3">
    <location>
        <begin position="212"/>
        <end position="223"/>
    </location>
</feature>
<dbReference type="PROSITE" id="PS51375">
    <property type="entry name" value="PPR"/>
    <property type="match status" value="4"/>
</dbReference>
<keyword evidence="1" id="KW-0677">Repeat</keyword>
<feature type="region of interest" description="Disordered" evidence="3">
    <location>
        <begin position="83"/>
        <end position="135"/>
    </location>
</feature>
<dbReference type="Gene3D" id="1.25.40.10">
    <property type="entry name" value="Tetratricopeptide repeat domain"/>
    <property type="match status" value="4"/>
</dbReference>
<dbReference type="InterPro" id="IPR033443">
    <property type="entry name" value="PROP1-like_PPR_dom"/>
</dbReference>
<feature type="region of interest" description="Disordered" evidence="3">
    <location>
        <begin position="1473"/>
        <end position="1515"/>
    </location>
</feature>
<evidence type="ECO:0000256" key="3">
    <source>
        <dbReference type="SAM" id="MobiDB-lite"/>
    </source>
</evidence>
<evidence type="ECO:0000256" key="2">
    <source>
        <dbReference type="PROSITE-ProRule" id="PRU00708"/>
    </source>
</evidence>
<feature type="repeat" description="PPR" evidence="2">
    <location>
        <begin position="1153"/>
        <end position="1183"/>
    </location>
</feature>
<evidence type="ECO:0000259" key="4">
    <source>
        <dbReference type="Pfam" id="PF17177"/>
    </source>
</evidence>
<dbReference type="STRING" id="50990.A0A4Y7PGQ9"/>
<dbReference type="GO" id="GO:0003729">
    <property type="term" value="F:mRNA binding"/>
    <property type="evidence" value="ECO:0007669"/>
    <property type="project" value="TreeGrafter"/>
</dbReference>
<dbReference type="Pfam" id="PF17177">
    <property type="entry name" value="PPR_long"/>
    <property type="match status" value="1"/>
</dbReference>
<protein>
    <recommendedName>
        <fullName evidence="4">PROP1-like PPR domain-containing protein</fullName>
    </recommendedName>
</protein>
<keyword evidence="6" id="KW-1185">Reference proteome</keyword>
<feature type="repeat" description="PPR" evidence="2">
    <location>
        <begin position="563"/>
        <end position="597"/>
    </location>
</feature>
<evidence type="ECO:0000313" key="6">
    <source>
        <dbReference type="Proteomes" id="UP000294933"/>
    </source>
</evidence>
<feature type="compositionally biased region" description="Low complexity" evidence="3">
    <location>
        <begin position="1479"/>
        <end position="1515"/>
    </location>
</feature>
<dbReference type="PANTHER" id="PTHR47938:SF35">
    <property type="entry name" value="PENTATRICOPEPTIDE REPEAT-CONTAINING PROTEIN 4, MITOCHONDRIAL-RELATED"/>
    <property type="match status" value="1"/>
</dbReference>
<feature type="region of interest" description="Disordered" evidence="3">
    <location>
        <begin position="176"/>
        <end position="251"/>
    </location>
</feature>
<dbReference type="VEuPathDB" id="FungiDB:BD410DRAFT_902955"/>